<feature type="region of interest" description="Disordered" evidence="1">
    <location>
        <begin position="1"/>
        <end position="25"/>
    </location>
</feature>
<keyword evidence="3" id="KW-1185">Reference proteome</keyword>
<dbReference type="InterPro" id="IPR013783">
    <property type="entry name" value="Ig-like_fold"/>
</dbReference>
<evidence type="ECO:0000256" key="1">
    <source>
        <dbReference type="SAM" id="MobiDB-lite"/>
    </source>
</evidence>
<evidence type="ECO:0008006" key="4">
    <source>
        <dbReference type="Google" id="ProtNLM"/>
    </source>
</evidence>
<protein>
    <recommendedName>
        <fullName evidence="4">PKD domain-containing protein</fullName>
    </recommendedName>
</protein>
<comment type="caution">
    <text evidence="2">The sequence shown here is derived from an EMBL/GenBank/DDBJ whole genome shotgun (WGS) entry which is preliminary data.</text>
</comment>
<proteinExistence type="predicted"/>
<dbReference type="EMBL" id="PXVC01000134">
    <property type="protein sequence ID" value="PSI00410.1"/>
    <property type="molecule type" value="Genomic_DNA"/>
</dbReference>
<evidence type="ECO:0000313" key="2">
    <source>
        <dbReference type="EMBL" id="PSI00410.1"/>
    </source>
</evidence>
<reference evidence="3" key="1">
    <citation type="submission" date="2018-03" db="EMBL/GenBank/DDBJ databases">
        <title>Ecological and genomic features of two cosmopolitan and abundant freshwater picocyanobacteria.</title>
        <authorList>
            <person name="Cabello-Yeves P.J."/>
            <person name="Picazo A."/>
            <person name="Camacho A."/>
            <person name="Callieri C."/>
            <person name="Rosselli R."/>
            <person name="Roda-Garcia J."/>
            <person name="Coutinho F.H."/>
            <person name="Rodriguez-Valera F."/>
        </authorList>
    </citation>
    <scope>NUCLEOTIDE SEQUENCE [LARGE SCALE GENOMIC DNA]</scope>
    <source>
        <strain evidence="3">Tous</strain>
    </source>
</reference>
<dbReference type="RefSeq" id="WP_106501037.1">
    <property type="nucleotide sequence ID" value="NZ_PXVC01000134.1"/>
</dbReference>
<dbReference type="Gene3D" id="2.60.40.10">
    <property type="entry name" value="Immunoglobulins"/>
    <property type="match status" value="1"/>
</dbReference>
<gene>
    <name evidence="2" type="ORF">C7K08_13315</name>
</gene>
<name>A0A2P7EB22_9SYNE</name>
<sequence>MTETHRAETQSASPSGASPRLPELTTAGVRPTQIRLLVPAGCPGENVWVPPNEVKRWENIGYTRANVPADKLELSWLDIPAKLNGVYSYVIELIINSAVTPAKTVDINWGDGITETHEWGNGRHTHTYAERKEYNVTVIFIKDAEAISCELKLSLAGCSIWQPPSNPDSGGGGSGGGGGPAVLKPLIPGFGLVGNNYDGQTQETWTVARWLGGTSHGGVPAADPTVAAFLKSDGTWAMPAGMETRWFNGNGAPGIIPEAKAGDYYLDGVSGIFYLLGA</sequence>
<dbReference type="AlphaFoldDB" id="A0A2P7EB22"/>
<evidence type="ECO:0000313" key="3">
    <source>
        <dbReference type="Proteomes" id="UP000240206"/>
    </source>
</evidence>
<dbReference type="Proteomes" id="UP000240206">
    <property type="component" value="Unassembled WGS sequence"/>
</dbReference>
<accession>A0A2P7EB22</accession>
<organism evidence="2 3">
    <name type="scientific">Synechococcus lacustris str. Tous</name>
    <dbReference type="NCBI Taxonomy" id="1910958"/>
    <lineage>
        <taxon>Bacteria</taxon>
        <taxon>Bacillati</taxon>
        <taxon>Cyanobacteriota</taxon>
        <taxon>Cyanophyceae</taxon>
        <taxon>Synechococcales</taxon>
        <taxon>Synechococcaceae</taxon>
        <taxon>Synechococcus</taxon>
    </lineage>
</organism>